<organism evidence="3 4">
    <name type="scientific">Sphaeramia orbicularis</name>
    <name type="common">orbiculate cardinalfish</name>
    <dbReference type="NCBI Taxonomy" id="375764"/>
    <lineage>
        <taxon>Eukaryota</taxon>
        <taxon>Metazoa</taxon>
        <taxon>Chordata</taxon>
        <taxon>Craniata</taxon>
        <taxon>Vertebrata</taxon>
        <taxon>Euteleostomi</taxon>
        <taxon>Actinopterygii</taxon>
        <taxon>Neopterygii</taxon>
        <taxon>Teleostei</taxon>
        <taxon>Neoteleostei</taxon>
        <taxon>Acanthomorphata</taxon>
        <taxon>Gobiaria</taxon>
        <taxon>Kurtiformes</taxon>
        <taxon>Apogonoidei</taxon>
        <taxon>Apogonidae</taxon>
        <taxon>Apogoninae</taxon>
        <taxon>Sphaeramia</taxon>
    </lineage>
</organism>
<reference evidence="3" key="1">
    <citation type="submission" date="2019-06" db="EMBL/GenBank/DDBJ databases">
        <authorList>
            <consortium name="Wellcome Sanger Institute Data Sharing"/>
        </authorList>
    </citation>
    <scope>NUCLEOTIDE SEQUENCE [LARGE SCALE GENOMIC DNA]</scope>
</reference>
<dbReference type="PROSITE" id="PS51144">
    <property type="entry name" value="ALPHA_CA_2"/>
    <property type="match status" value="1"/>
</dbReference>
<dbReference type="GO" id="GO:0005886">
    <property type="term" value="C:plasma membrane"/>
    <property type="evidence" value="ECO:0007669"/>
    <property type="project" value="TreeGrafter"/>
</dbReference>
<dbReference type="InterPro" id="IPR001148">
    <property type="entry name" value="CA_dom"/>
</dbReference>
<dbReference type="Proteomes" id="UP000472271">
    <property type="component" value="Chromosome 16"/>
</dbReference>
<dbReference type="AlphaFoldDB" id="A0A672YEM2"/>
<feature type="domain" description="Alpha-carbonic anhydrase" evidence="2">
    <location>
        <begin position="1"/>
        <end position="108"/>
    </location>
</feature>
<reference evidence="3" key="3">
    <citation type="submission" date="2025-09" db="UniProtKB">
        <authorList>
            <consortium name="Ensembl"/>
        </authorList>
    </citation>
    <scope>IDENTIFICATION</scope>
</reference>
<dbReference type="PANTHER" id="PTHR18952">
    <property type="entry name" value="CARBONIC ANHYDRASE"/>
    <property type="match status" value="1"/>
</dbReference>
<dbReference type="Pfam" id="PF00194">
    <property type="entry name" value="Carb_anhydrase"/>
    <property type="match status" value="2"/>
</dbReference>
<evidence type="ECO:0000259" key="2">
    <source>
        <dbReference type="PROSITE" id="PS51144"/>
    </source>
</evidence>
<name>A0A672YEM2_9TELE</name>
<dbReference type="InterPro" id="IPR036398">
    <property type="entry name" value="CA_dom_sf"/>
</dbReference>
<evidence type="ECO:0000313" key="4">
    <source>
        <dbReference type="Proteomes" id="UP000472271"/>
    </source>
</evidence>
<dbReference type="GO" id="GO:0004089">
    <property type="term" value="F:carbonate dehydratase activity"/>
    <property type="evidence" value="ECO:0007669"/>
    <property type="project" value="InterPro"/>
</dbReference>
<accession>A0A672YEM2</accession>
<dbReference type="InterPro" id="IPR023561">
    <property type="entry name" value="Carbonic_anhydrase_a-class"/>
</dbReference>
<keyword evidence="4" id="KW-1185">Reference proteome</keyword>
<protein>
    <submittedName>
        <fullName evidence="3">Carbonic anhydrase XIV</fullName>
    </submittedName>
</protein>
<sequence length="108" mass="12352">IMTQLNPTLHVVHYNSELYSNMSIAMTQKDGLAVLGILIEKALIPAFDVQSLLPKDLGRYYRYNGSLTTPPCYQSVFWTVFSEKVQISKAQFKDLENYENDNKINEST</sequence>
<proteinExistence type="inferred from homology"/>
<reference evidence="3" key="2">
    <citation type="submission" date="2025-08" db="UniProtKB">
        <authorList>
            <consortium name="Ensembl"/>
        </authorList>
    </citation>
    <scope>IDENTIFICATION</scope>
</reference>
<dbReference type="SMART" id="SM01057">
    <property type="entry name" value="Carb_anhydrase"/>
    <property type="match status" value="1"/>
</dbReference>
<comment type="similarity">
    <text evidence="1">Belongs to the alpha-carbonic anhydrase family.</text>
</comment>
<evidence type="ECO:0000313" key="3">
    <source>
        <dbReference type="Ensembl" id="ENSSORP00005002845.1"/>
    </source>
</evidence>
<dbReference type="Gene3D" id="3.10.200.10">
    <property type="entry name" value="Alpha carbonic anhydrase"/>
    <property type="match status" value="2"/>
</dbReference>
<dbReference type="Ensembl" id="ENSSORT00005002929.1">
    <property type="protein sequence ID" value="ENSSORP00005002845.1"/>
    <property type="gene ID" value="ENSSORG00005001753.1"/>
</dbReference>
<dbReference type="SUPFAM" id="SSF51069">
    <property type="entry name" value="Carbonic anhydrase"/>
    <property type="match status" value="1"/>
</dbReference>
<dbReference type="PANTHER" id="PTHR18952:SF84">
    <property type="entry name" value="CARBONIC ANHYDRASE 14"/>
    <property type="match status" value="1"/>
</dbReference>
<evidence type="ECO:0000256" key="1">
    <source>
        <dbReference type="ARBA" id="ARBA00010718"/>
    </source>
</evidence>
<dbReference type="GO" id="GO:0008270">
    <property type="term" value="F:zinc ion binding"/>
    <property type="evidence" value="ECO:0007669"/>
    <property type="project" value="InterPro"/>
</dbReference>